<keyword evidence="2" id="KW-1185">Reference proteome</keyword>
<dbReference type="Gene3D" id="1.10.3210.10">
    <property type="entry name" value="Hypothetical protein af1432"/>
    <property type="match status" value="1"/>
</dbReference>
<reference evidence="1 2" key="1">
    <citation type="submission" date="2017-01" db="EMBL/GenBank/DDBJ databases">
        <authorList>
            <person name="Mah S.A."/>
            <person name="Swanson W.J."/>
            <person name="Moy G.W."/>
            <person name="Vacquier V.D."/>
        </authorList>
    </citation>
    <scope>NUCLEOTIDE SEQUENCE [LARGE SCALE GENOMIC DNA]</scope>
    <source>
        <strain evidence="1 2">CPCC 203464</strain>
    </source>
</reference>
<proteinExistence type="predicted"/>
<evidence type="ECO:0000313" key="1">
    <source>
        <dbReference type="EMBL" id="SIS23959.1"/>
    </source>
</evidence>
<evidence type="ECO:0000313" key="2">
    <source>
        <dbReference type="Proteomes" id="UP000186218"/>
    </source>
</evidence>
<sequence length="159" mass="17373">MPDSGSTATLVDLADVIAAVAHRGQVDRAGNAYIRHPRSVARRVEPKTDEAVATALLHDVIEDSDTTAEDLRDRGIPTPVVDAVVLLTRRDDLPDDDYYAGIRANELALAVKLADLADNTDPKRLGELEPDLRARLRRKYRHGYRALGRDDLAEALVGG</sequence>
<dbReference type="EMBL" id="FTNT01000019">
    <property type="protein sequence ID" value="SIS23959.1"/>
    <property type="molecule type" value="Genomic_DNA"/>
</dbReference>
<name>A0A1N7HGG0_9NOCA</name>
<dbReference type="OrthoDB" id="9802385at2"/>
<accession>A0A1N7HGG0</accession>
<dbReference type="RefSeq" id="WP_076482989.1">
    <property type="nucleotide sequence ID" value="NZ_FTNT01000019.1"/>
</dbReference>
<dbReference type="AlphaFoldDB" id="A0A1N7HGG0"/>
<dbReference type="STRING" id="1344003.SAMN05445060_4216"/>
<dbReference type="SUPFAM" id="SSF109604">
    <property type="entry name" value="HD-domain/PDEase-like"/>
    <property type="match status" value="1"/>
</dbReference>
<gene>
    <name evidence="1" type="ORF">SAMN05445060_4216</name>
</gene>
<dbReference type="Proteomes" id="UP000186218">
    <property type="component" value="Unassembled WGS sequence"/>
</dbReference>
<protein>
    <submittedName>
        <fullName evidence="1">HD domain-containing protein</fullName>
    </submittedName>
</protein>
<organism evidence="1 2">
    <name type="scientific">Williamsia sterculiae</name>
    <dbReference type="NCBI Taxonomy" id="1344003"/>
    <lineage>
        <taxon>Bacteria</taxon>
        <taxon>Bacillati</taxon>
        <taxon>Actinomycetota</taxon>
        <taxon>Actinomycetes</taxon>
        <taxon>Mycobacteriales</taxon>
        <taxon>Nocardiaceae</taxon>
        <taxon>Williamsia</taxon>
    </lineage>
</organism>